<reference evidence="4" key="1">
    <citation type="submission" date="2016-06" db="EMBL/GenBank/DDBJ databases">
        <authorList>
            <person name="Varghese N."/>
            <person name="Submissions Spin"/>
        </authorList>
    </citation>
    <scope>NUCLEOTIDE SEQUENCE [LARGE SCALE GENOMIC DNA]</scope>
    <source>
        <strain evidence="4">DSM 45160</strain>
    </source>
</reference>
<proteinExistence type="predicted"/>
<keyword evidence="2" id="KW-0732">Signal</keyword>
<evidence type="ECO:0008006" key="5">
    <source>
        <dbReference type="Google" id="ProtNLM"/>
    </source>
</evidence>
<evidence type="ECO:0000256" key="1">
    <source>
        <dbReference type="SAM" id="MobiDB-lite"/>
    </source>
</evidence>
<dbReference type="Proteomes" id="UP000198224">
    <property type="component" value="Chromosome I"/>
</dbReference>
<gene>
    <name evidence="3" type="ORF">GA0070612_0363</name>
</gene>
<dbReference type="PROSITE" id="PS51257">
    <property type="entry name" value="PROKAR_LIPOPROTEIN"/>
    <property type="match status" value="1"/>
</dbReference>
<sequence>MRARRLVAVASVAVGLIALSGCRAEPGIAAYIGDHRITDERVAAVLKDLRDKNPESPAAGQPGQPAPKPTGPADVASVLVLSEVCKQVSAEKNYQPRGQVAADQVAQALQLTADTEYVQQVSALYTCLSGVPSESVAPTEQEMKTLIAVGREAGQIPAATSDQEAASQLDGDQLRGALATRRSLVEAVERYDVTVSPRYRPLEFPVLSFPGDIPAVSVPLGEPGSDMVTDVSTPESVESPATPDAEGTAS</sequence>
<organism evidence="3 4">
    <name type="scientific">Micromonospora chokoriensis</name>
    <dbReference type="NCBI Taxonomy" id="356851"/>
    <lineage>
        <taxon>Bacteria</taxon>
        <taxon>Bacillati</taxon>
        <taxon>Actinomycetota</taxon>
        <taxon>Actinomycetes</taxon>
        <taxon>Micromonosporales</taxon>
        <taxon>Micromonosporaceae</taxon>
        <taxon>Micromonospora</taxon>
    </lineage>
</organism>
<dbReference type="AlphaFoldDB" id="A0A1C4UFD1"/>
<dbReference type="EMBL" id="LT607409">
    <property type="protein sequence ID" value="SCE70347.1"/>
    <property type="molecule type" value="Genomic_DNA"/>
</dbReference>
<feature type="region of interest" description="Disordered" evidence="1">
    <location>
        <begin position="52"/>
        <end position="73"/>
    </location>
</feature>
<protein>
    <recommendedName>
        <fullName evidence="5">Lipoprotein</fullName>
    </recommendedName>
</protein>
<dbReference type="RefSeq" id="WP_088991209.1">
    <property type="nucleotide sequence ID" value="NZ_LT607409.1"/>
</dbReference>
<accession>A0A1C4UFD1</accession>
<evidence type="ECO:0000313" key="4">
    <source>
        <dbReference type="Proteomes" id="UP000198224"/>
    </source>
</evidence>
<feature type="signal peptide" evidence="2">
    <location>
        <begin position="1"/>
        <end position="24"/>
    </location>
</feature>
<feature type="region of interest" description="Disordered" evidence="1">
    <location>
        <begin position="216"/>
        <end position="250"/>
    </location>
</feature>
<evidence type="ECO:0000313" key="3">
    <source>
        <dbReference type="EMBL" id="SCE70347.1"/>
    </source>
</evidence>
<keyword evidence="4" id="KW-1185">Reference proteome</keyword>
<name>A0A1C4UFD1_9ACTN</name>
<evidence type="ECO:0000256" key="2">
    <source>
        <dbReference type="SAM" id="SignalP"/>
    </source>
</evidence>
<feature type="chain" id="PRO_5038771402" description="Lipoprotein" evidence="2">
    <location>
        <begin position="25"/>
        <end position="250"/>
    </location>
</feature>